<feature type="domain" description="HDOD" evidence="1">
    <location>
        <begin position="22"/>
        <end position="218"/>
    </location>
</feature>
<dbReference type="InterPro" id="IPR013976">
    <property type="entry name" value="HDOD"/>
</dbReference>
<dbReference type="InterPro" id="IPR052340">
    <property type="entry name" value="RNase_Y/CdgJ"/>
</dbReference>
<dbReference type="PROSITE" id="PS51833">
    <property type="entry name" value="HDOD"/>
    <property type="match status" value="1"/>
</dbReference>
<dbReference type="PANTHER" id="PTHR33525">
    <property type="match status" value="1"/>
</dbReference>
<dbReference type="RefSeq" id="WP_185660751.1">
    <property type="nucleotide sequence ID" value="NZ_CAWPOO010000012.1"/>
</dbReference>
<reference evidence="2 3" key="1">
    <citation type="submission" date="2020-07" db="EMBL/GenBank/DDBJ databases">
        <authorList>
            <person name="Feng X."/>
        </authorList>
    </citation>
    <scope>NUCLEOTIDE SEQUENCE [LARGE SCALE GENOMIC DNA]</scope>
    <source>
        <strain evidence="2 3">JCM23202</strain>
    </source>
</reference>
<dbReference type="AlphaFoldDB" id="A0A7X1B742"/>
<evidence type="ECO:0000259" key="1">
    <source>
        <dbReference type="PROSITE" id="PS51833"/>
    </source>
</evidence>
<dbReference type="SUPFAM" id="SSF55781">
    <property type="entry name" value="GAF domain-like"/>
    <property type="match status" value="1"/>
</dbReference>
<organism evidence="2 3">
    <name type="scientific">Pelagicoccus albus</name>
    <dbReference type="NCBI Taxonomy" id="415222"/>
    <lineage>
        <taxon>Bacteria</taxon>
        <taxon>Pseudomonadati</taxon>
        <taxon>Verrucomicrobiota</taxon>
        <taxon>Opitutia</taxon>
        <taxon>Puniceicoccales</taxon>
        <taxon>Pelagicoccaceae</taxon>
        <taxon>Pelagicoccus</taxon>
    </lineage>
</organism>
<dbReference type="PANTHER" id="PTHR33525:SF3">
    <property type="entry name" value="RIBONUCLEASE Y"/>
    <property type="match status" value="1"/>
</dbReference>
<evidence type="ECO:0000313" key="2">
    <source>
        <dbReference type="EMBL" id="MBC2606881.1"/>
    </source>
</evidence>
<protein>
    <submittedName>
        <fullName evidence="2">HDOD domain-containing protein</fullName>
    </submittedName>
</protein>
<sequence length="524" mass="57908">MPSRLARKTLAEIEKALSEERTTAITEIIQLIQQLAAKAFSISISELSLMIGRDPTITEKVISAANTLGYNPSGVPISTISEALHTVGFEKIRNLAISLMLAENSGEGRNTYEQRNTAALCVCSGMLAEELHRLPDENEEGSEVVFVSASLRNYGRILLSTFLVDNYRLARSHALDMREDEAFKHVFGLTPIEVGRHILQQTNLPKGILQSLSPLEDAHLKRPATRLEDQILVLSELSGRVCSIVFDEQVSPQDFSQSLEQTLSVFSGAYPISPELVNEALITVEQKLTTLNRAVGLSDSLSPGSVNLQARLNGDPLPEPPPFARISAQLKQKSVSEMTESERATFSNATFAQAVESIEACLVPGAKFKLEQVFSSVSTAFREAADLENCLIFVREEFDDHCLSARYGNGDLYSKVKNRPILAPEKKDIFSICLARKEDVLIEDTNVGKIRSIIPDWIHSAGETSSFIILPVTYKHELKSIIVGTVSHGRKIDLKQEDLRHLRSIRSMISELYGMIESQNVTGK</sequence>
<dbReference type="Proteomes" id="UP000526501">
    <property type="component" value="Unassembled WGS sequence"/>
</dbReference>
<dbReference type="Gene3D" id="1.10.3210.10">
    <property type="entry name" value="Hypothetical protein af1432"/>
    <property type="match status" value="1"/>
</dbReference>
<dbReference type="Pfam" id="PF08668">
    <property type="entry name" value="HDOD"/>
    <property type="match status" value="1"/>
</dbReference>
<proteinExistence type="predicted"/>
<dbReference type="SUPFAM" id="SSF109604">
    <property type="entry name" value="HD-domain/PDEase-like"/>
    <property type="match status" value="1"/>
</dbReference>
<evidence type="ECO:0000313" key="3">
    <source>
        <dbReference type="Proteomes" id="UP000526501"/>
    </source>
</evidence>
<accession>A0A7X1B742</accession>
<gene>
    <name evidence="2" type="ORF">H5P27_12585</name>
</gene>
<name>A0A7X1B742_9BACT</name>
<keyword evidence="3" id="KW-1185">Reference proteome</keyword>
<dbReference type="EMBL" id="JACHVC010000012">
    <property type="protein sequence ID" value="MBC2606881.1"/>
    <property type="molecule type" value="Genomic_DNA"/>
</dbReference>
<comment type="caution">
    <text evidence="2">The sequence shown here is derived from an EMBL/GenBank/DDBJ whole genome shotgun (WGS) entry which is preliminary data.</text>
</comment>